<name>A0A367JQH1_RHIAZ</name>
<reference evidence="3 4" key="1">
    <citation type="journal article" date="2018" name="G3 (Bethesda)">
        <title>Phylogenetic and Phylogenomic Definition of Rhizopus Species.</title>
        <authorList>
            <person name="Gryganskyi A.P."/>
            <person name="Golan J."/>
            <person name="Dolatabadi S."/>
            <person name="Mondo S."/>
            <person name="Robb S."/>
            <person name="Idnurm A."/>
            <person name="Muszewska A."/>
            <person name="Steczkiewicz K."/>
            <person name="Masonjones S."/>
            <person name="Liao H.L."/>
            <person name="Gajdeczka M.T."/>
            <person name="Anike F."/>
            <person name="Vuek A."/>
            <person name="Anishchenko I.M."/>
            <person name="Voigt K."/>
            <person name="de Hoog G.S."/>
            <person name="Smith M.E."/>
            <person name="Heitman J."/>
            <person name="Vilgalys R."/>
            <person name="Stajich J.E."/>
        </authorList>
    </citation>
    <scope>NUCLEOTIDE SEQUENCE [LARGE SCALE GENOMIC DNA]</scope>
    <source>
        <strain evidence="3 4">CBS 357.93</strain>
    </source>
</reference>
<sequence>MSSSTISQAYMNTKSSSFRNDNDLQPLASNYAKRLDYANTCPEAFLLQDLTIQAPWDTFADFNCPEYSIIHQDMNRTCNNHNSSNKSFYSPKAMITNSLFYKALFGYHGLIKNEATYLYPEQQTVTPSCKNIAYPSQQHPFIADGGPSPMTSSGGTLTWQQSILQKKPKEEYTQWLPSIQSSNLTSPANSEHSMDEKFVKKRSIVDQDLISAPSVVSSMSEPIRTSVHYPAVYPQQPRKRTRSLQHDSSTDVNRHNVCNNTTEGVIKASSDSSDDQYLQPLAETVNFVNTAVASEVAYSDNYYDTVRNNQMLAAIPRRQKLRYEGDHYTPKWVRYTGHLKEGYCDSCNPGKWLQLKNSAYWYHKQFYHGISSVSGKPFIKPIEQRMGKGDIIEGLCHQCHRFVPACNGKKKNNYMLWYRHAHKCHLYDKPKTVPKTSKRKAELMFINDIAFYSDFDFENNDTAGLLRNAPWE</sequence>
<dbReference type="EMBL" id="PJQL01000866">
    <property type="protein sequence ID" value="RCH92178.1"/>
    <property type="molecule type" value="Genomic_DNA"/>
</dbReference>
<dbReference type="Pfam" id="PF14616">
    <property type="entry name" value="Rua1_C"/>
    <property type="match status" value="1"/>
</dbReference>
<keyword evidence="4" id="KW-1185">Reference proteome</keyword>
<gene>
    <name evidence="3" type="ORF">CU097_004380</name>
</gene>
<evidence type="ECO:0000259" key="2">
    <source>
        <dbReference type="Pfam" id="PF14616"/>
    </source>
</evidence>
<evidence type="ECO:0000313" key="3">
    <source>
        <dbReference type="EMBL" id="RCH92178.1"/>
    </source>
</evidence>
<evidence type="ECO:0000256" key="1">
    <source>
        <dbReference type="SAM" id="MobiDB-lite"/>
    </source>
</evidence>
<accession>A0A367JQH1</accession>
<dbReference type="OrthoDB" id="5595379at2759"/>
<proteinExistence type="predicted"/>
<dbReference type="PANTHER" id="PTHR28125">
    <property type="entry name" value="MEIOTIC EXPRESSION UP-REGULATED PROTEIN 26"/>
    <property type="match status" value="1"/>
</dbReference>
<organism evidence="3 4">
    <name type="scientific">Rhizopus azygosporus</name>
    <name type="common">Rhizopus microsporus var. azygosporus</name>
    <dbReference type="NCBI Taxonomy" id="86630"/>
    <lineage>
        <taxon>Eukaryota</taxon>
        <taxon>Fungi</taxon>
        <taxon>Fungi incertae sedis</taxon>
        <taxon>Mucoromycota</taxon>
        <taxon>Mucoromycotina</taxon>
        <taxon>Mucoromycetes</taxon>
        <taxon>Mucorales</taxon>
        <taxon>Mucorineae</taxon>
        <taxon>Rhizopodaceae</taxon>
        <taxon>Rhizopus</taxon>
    </lineage>
</organism>
<dbReference type="AlphaFoldDB" id="A0A367JQH1"/>
<feature type="compositionally biased region" description="Basic and acidic residues" evidence="1">
    <location>
        <begin position="244"/>
        <end position="254"/>
    </location>
</feature>
<dbReference type="STRING" id="86630.A0A367JQH1"/>
<protein>
    <recommendedName>
        <fullName evidence="2">Transcription regulator Rua1 C-terminal domain-containing protein</fullName>
    </recommendedName>
</protein>
<feature type="region of interest" description="Disordered" evidence="1">
    <location>
        <begin position="234"/>
        <end position="257"/>
    </location>
</feature>
<dbReference type="InterPro" id="IPR028012">
    <property type="entry name" value="Rua1_C"/>
</dbReference>
<comment type="caution">
    <text evidence="3">The sequence shown here is derived from an EMBL/GenBank/DDBJ whole genome shotgun (WGS) entry which is preliminary data.</text>
</comment>
<feature type="domain" description="Transcription regulator Rua1 C-terminal" evidence="2">
    <location>
        <begin position="326"/>
        <end position="425"/>
    </location>
</feature>
<dbReference type="PANTHER" id="PTHR28125:SF2">
    <property type="entry name" value="MEIOTIC EXPRESSION UP-REGULATED PROTEIN 26"/>
    <property type="match status" value="1"/>
</dbReference>
<evidence type="ECO:0000313" key="4">
    <source>
        <dbReference type="Proteomes" id="UP000252139"/>
    </source>
</evidence>
<dbReference type="Proteomes" id="UP000252139">
    <property type="component" value="Unassembled WGS sequence"/>
</dbReference>